<reference evidence="12 13" key="1">
    <citation type="submission" date="2019-02" db="EMBL/GenBank/DDBJ databases">
        <title>Deep-cultivation of Planctomycetes and their phenomic and genomic characterization uncovers novel biology.</title>
        <authorList>
            <person name="Wiegand S."/>
            <person name="Jogler M."/>
            <person name="Boedeker C."/>
            <person name="Pinto D."/>
            <person name="Vollmers J."/>
            <person name="Rivas-Marin E."/>
            <person name="Kohn T."/>
            <person name="Peeters S.H."/>
            <person name="Heuer A."/>
            <person name="Rast P."/>
            <person name="Oberbeckmann S."/>
            <person name="Bunk B."/>
            <person name="Jeske O."/>
            <person name="Meyerdierks A."/>
            <person name="Storesund J.E."/>
            <person name="Kallscheuer N."/>
            <person name="Luecker S."/>
            <person name="Lage O.M."/>
            <person name="Pohl T."/>
            <person name="Merkel B.J."/>
            <person name="Hornburger P."/>
            <person name="Mueller R.-W."/>
            <person name="Bruemmer F."/>
            <person name="Labrenz M."/>
            <person name="Spormann A.M."/>
            <person name="Op den Camp H."/>
            <person name="Overmann J."/>
            <person name="Amann R."/>
            <person name="Jetten M.S.M."/>
            <person name="Mascher T."/>
            <person name="Medema M.H."/>
            <person name="Devos D.P."/>
            <person name="Kaster A.-K."/>
            <person name="Ovreas L."/>
            <person name="Rohde M."/>
            <person name="Galperin M.Y."/>
            <person name="Jogler C."/>
        </authorList>
    </citation>
    <scope>NUCLEOTIDE SEQUENCE [LARGE SCALE GENOMIC DNA]</scope>
    <source>
        <strain evidence="12 13">Q31a</strain>
    </source>
</reference>
<keyword evidence="4" id="KW-0460">Magnesium</keyword>
<dbReference type="EC" id="5.6.2.1" evidence="8"/>
<evidence type="ECO:0000313" key="13">
    <source>
        <dbReference type="Proteomes" id="UP000318017"/>
    </source>
</evidence>
<feature type="region of interest" description="Disordered" evidence="9">
    <location>
        <begin position="812"/>
        <end position="832"/>
    </location>
</feature>
<dbReference type="SMART" id="SM00436">
    <property type="entry name" value="TOP1Bc"/>
    <property type="match status" value="1"/>
</dbReference>
<dbReference type="OrthoDB" id="9804262at2"/>
<dbReference type="SMART" id="SM00493">
    <property type="entry name" value="TOPRIM"/>
    <property type="match status" value="1"/>
</dbReference>
<dbReference type="PROSITE" id="PS50880">
    <property type="entry name" value="TOPRIM"/>
    <property type="match status" value="1"/>
</dbReference>
<evidence type="ECO:0000259" key="11">
    <source>
        <dbReference type="PROSITE" id="PS52039"/>
    </source>
</evidence>
<organism evidence="12 13">
    <name type="scientific">Aureliella helgolandensis</name>
    <dbReference type="NCBI Taxonomy" id="2527968"/>
    <lineage>
        <taxon>Bacteria</taxon>
        <taxon>Pseudomonadati</taxon>
        <taxon>Planctomycetota</taxon>
        <taxon>Planctomycetia</taxon>
        <taxon>Pirellulales</taxon>
        <taxon>Pirellulaceae</taxon>
        <taxon>Aureliella</taxon>
    </lineage>
</organism>
<dbReference type="HAMAP" id="MF_00952">
    <property type="entry name" value="Topoisom_1_prok"/>
    <property type="match status" value="1"/>
</dbReference>
<dbReference type="Gene3D" id="2.70.20.10">
    <property type="entry name" value="Topoisomerase I, domain 3"/>
    <property type="match status" value="1"/>
</dbReference>
<feature type="site" description="Interaction with DNA" evidence="8">
    <location>
        <position position="325"/>
    </location>
</feature>
<evidence type="ECO:0000256" key="1">
    <source>
        <dbReference type="ARBA" id="ARBA00000213"/>
    </source>
</evidence>
<evidence type="ECO:0000256" key="6">
    <source>
        <dbReference type="ARBA" id="ARBA00023125"/>
    </source>
</evidence>
<dbReference type="InterPro" id="IPR028612">
    <property type="entry name" value="Topoisom_1_IA"/>
</dbReference>
<evidence type="ECO:0000256" key="4">
    <source>
        <dbReference type="ARBA" id="ARBA00022842"/>
    </source>
</evidence>
<dbReference type="Pfam" id="PF01131">
    <property type="entry name" value="Topoisom_bac"/>
    <property type="match status" value="1"/>
</dbReference>
<dbReference type="Proteomes" id="UP000318017">
    <property type="component" value="Chromosome"/>
</dbReference>
<dbReference type="InterPro" id="IPR003602">
    <property type="entry name" value="Topo_IA_DNA-bd_dom"/>
</dbReference>
<feature type="active site" description="O-(5'-phospho-DNA)-tyrosine intermediate" evidence="8">
    <location>
        <position position="323"/>
    </location>
</feature>
<dbReference type="InterPro" id="IPR013824">
    <property type="entry name" value="Topo_IA_cen_sub1"/>
</dbReference>
<feature type="site" description="Interaction with DNA" evidence="8">
    <location>
        <position position="154"/>
    </location>
</feature>
<evidence type="ECO:0000256" key="7">
    <source>
        <dbReference type="ARBA" id="ARBA00023235"/>
    </source>
</evidence>
<evidence type="ECO:0000313" key="12">
    <source>
        <dbReference type="EMBL" id="QDV22968.1"/>
    </source>
</evidence>
<proteinExistence type="inferred from homology"/>
<dbReference type="RefSeq" id="WP_145075355.1">
    <property type="nucleotide sequence ID" value="NZ_CP036298.1"/>
</dbReference>
<dbReference type="InterPro" id="IPR023406">
    <property type="entry name" value="Topo_IA_AS"/>
</dbReference>
<feature type="site" description="Interaction with DNA" evidence="8">
    <location>
        <position position="170"/>
    </location>
</feature>
<evidence type="ECO:0000259" key="10">
    <source>
        <dbReference type="PROSITE" id="PS50880"/>
    </source>
</evidence>
<keyword evidence="6 8" id="KW-0238">DNA-binding</keyword>
<dbReference type="CDD" id="cd03363">
    <property type="entry name" value="TOPRIM_TopoIA_TopoI"/>
    <property type="match status" value="1"/>
</dbReference>
<feature type="domain" description="Toprim" evidence="10">
    <location>
        <begin position="5"/>
        <end position="129"/>
    </location>
</feature>
<feature type="site" description="Interaction with DNA" evidence="8">
    <location>
        <position position="520"/>
    </location>
</feature>
<evidence type="ECO:0000256" key="8">
    <source>
        <dbReference type="HAMAP-Rule" id="MF_00952"/>
    </source>
</evidence>
<comment type="subunit">
    <text evidence="8">Monomer.</text>
</comment>
<dbReference type="SUPFAM" id="SSF56712">
    <property type="entry name" value="Prokaryotic type I DNA topoisomerase"/>
    <property type="match status" value="1"/>
</dbReference>
<feature type="region of interest" description="Interaction with DNA" evidence="8">
    <location>
        <begin position="178"/>
        <end position="183"/>
    </location>
</feature>
<evidence type="ECO:0000256" key="9">
    <source>
        <dbReference type="SAM" id="MobiDB-lite"/>
    </source>
</evidence>
<evidence type="ECO:0000256" key="3">
    <source>
        <dbReference type="ARBA" id="ARBA00022723"/>
    </source>
</evidence>
<dbReference type="CDD" id="cd00186">
    <property type="entry name" value="TOP1Ac"/>
    <property type="match status" value="1"/>
</dbReference>
<dbReference type="PANTHER" id="PTHR42785:SF1">
    <property type="entry name" value="DNA TOPOISOMERASE"/>
    <property type="match status" value="1"/>
</dbReference>
<comment type="function">
    <text evidence="8">Releases the supercoiling and torsional tension of DNA, which is introduced during the DNA replication and transcription, by transiently cleaving and rejoining one strand of the DNA duplex. Introduces a single-strand break via transesterification at a target site in duplex DNA. The scissile phosphodiester is attacked by the catalytic tyrosine of the enzyme, resulting in the formation of a DNA-(5'-phosphotyrosyl)-enzyme intermediate and the expulsion of a 3'-OH DNA strand. The free DNA strand then undergoes passage around the unbroken strand, thus removing DNA supercoils. Finally, in the religation step, the DNA 3'-OH attacks the covalent intermediate to expel the active-site tyrosine and restore the DNA phosphodiester backbone.</text>
</comment>
<feature type="compositionally biased region" description="Basic residues" evidence="9">
    <location>
        <begin position="882"/>
        <end position="925"/>
    </location>
</feature>
<feature type="site" description="Interaction with DNA" evidence="8">
    <location>
        <position position="35"/>
    </location>
</feature>
<dbReference type="NCBIfam" id="TIGR01051">
    <property type="entry name" value="topA_bact"/>
    <property type="match status" value="1"/>
</dbReference>
<dbReference type="GO" id="GO:0046872">
    <property type="term" value="F:metal ion binding"/>
    <property type="evidence" value="ECO:0007669"/>
    <property type="project" value="UniProtKB-KW"/>
</dbReference>
<dbReference type="InterPro" id="IPR023405">
    <property type="entry name" value="Topo_IA_core_domain"/>
</dbReference>
<accession>A0A518G2Z7</accession>
<sequence length="937" mass="103244">MSKAKSLVIVESPAKARTISKFLGADYVVEASIGHIRDLPKGSKELPEQYKKESWAYLGVNVDDDFQPVYIVPADKKKHVTKLKQQLKECDALYLATDEDREGEAISWHLHEVLKPKVPVHRLVFHEITKEAIQNALSNPRQIDEALVRAQETRRILDRLFGYDVSQLLWKKVGPKLSAGRVQSVAVRVIVERERDRMAFHSATYSDLLATLTAAANAQFDAGMVSYEGRRLPSGKDFDAATGKIKDPSLLLMNEQQASELAAKLKEATFNVASVEEKPFREKPKPPFTTSTLQQEANRKFGFTARRTMQVAQSLYENGYITYMRTDSTTLSKEAVKASRDLVLQEYGADFLHPDERTYSTKVKNAQEAHEAIRPAGAPFQLPQNLRSKLSDEQFRLFDLIWKRTIACQMSDARKKRMTVTVEAAGALFQASGTTIEFEGFLRAYVEGSDNPADAIAQQEVLLPPMVQGQVLECKALTAKSHTTQPPARFTEASLTRTLEEKGIGRPSTYASIIDTIQQRDYVFKKGNALVPSWTAFSVIRLLEEHLGTLVNYDFTAQMEDYLDEISRNEKGFLEYLQNFYFGDAAERLLAAAEAEAGTEGTAVRQPGAPAPTGLRPLLASKVQEIDPRVTSRFSLGAPEEGEFKEEVFVRVGRYGPFVEQGERKASLPDMLPPDEVSLTKALELLADAAKGDEPLGHCPDTGKPVFIKTGRFGPYVQLGHPDEEEKPKNAGLMKGMQVEDVTLDVALKLLSLPRNLGPHPESQEDVVASNGRFGPYVKCGTETRSLPAEVSPMDVSLEQALALLAQPKAAGRGRGAKKEPIKTFDPSPVTSAPVQLLEGRYGPYVTDGETNASLPRDMKQEDLTFEQALDLLAVRAAAGGSKKKKKAKKAPAKKKAAKKTTKKAAKKAPAKKKAAKKKASKKKASPAASDVAAEES</sequence>
<dbReference type="InterPro" id="IPR005733">
    <property type="entry name" value="TopoI_bac-type"/>
</dbReference>
<dbReference type="PRINTS" id="PR00417">
    <property type="entry name" value="PRTPISMRASEI"/>
</dbReference>
<dbReference type="SMART" id="SM00437">
    <property type="entry name" value="TOP1Ac"/>
    <property type="match status" value="1"/>
</dbReference>
<gene>
    <name evidence="8 12" type="primary">topA</name>
    <name evidence="12" type="ORF">Q31a_12610</name>
</gene>
<keyword evidence="3" id="KW-0479">Metal-binding</keyword>
<dbReference type="GO" id="GO:0006265">
    <property type="term" value="P:DNA topological change"/>
    <property type="evidence" value="ECO:0007669"/>
    <property type="project" value="UniProtKB-UniRule"/>
</dbReference>
<dbReference type="InterPro" id="IPR025589">
    <property type="entry name" value="Toprim_C_rpt"/>
</dbReference>
<dbReference type="AlphaFoldDB" id="A0A518G2Z7"/>
<dbReference type="Pfam" id="PF01751">
    <property type="entry name" value="Toprim"/>
    <property type="match status" value="1"/>
</dbReference>
<dbReference type="KEGG" id="ahel:Q31a_12610"/>
<feature type="site" description="Interaction with DNA" evidence="8">
    <location>
        <position position="158"/>
    </location>
</feature>
<feature type="region of interest" description="Disordered" evidence="9">
    <location>
        <begin position="877"/>
        <end position="937"/>
    </location>
</feature>
<dbReference type="InterPro" id="IPR000380">
    <property type="entry name" value="Topo_IA"/>
</dbReference>
<dbReference type="PANTHER" id="PTHR42785">
    <property type="entry name" value="DNA TOPOISOMERASE, TYPE IA, CORE"/>
    <property type="match status" value="1"/>
</dbReference>
<dbReference type="Gene3D" id="1.10.460.10">
    <property type="entry name" value="Topoisomerase I, domain 2"/>
    <property type="match status" value="1"/>
</dbReference>
<dbReference type="GO" id="GO:0003677">
    <property type="term" value="F:DNA binding"/>
    <property type="evidence" value="ECO:0007669"/>
    <property type="project" value="UniProtKB-KW"/>
</dbReference>
<name>A0A518G2Z7_9BACT</name>
<keyword evidence="13" id="KW-1185">Reference proteome</keyword>
<feature type="site" description="Interaction with DNA" evidence="8">
    <location>
        <position position="163"/>
    </location>
</feature>
<dbReference type="InterPro" id="IPR013826">
    <property type="entry name" value="Topo_IA_cen_sub3"/>
</dbReference>
<keyword evidence="7 8" id="KW-0413">Isomerase</keyword>
<dbReference type="PROSITE" id="PS00396">
    <property type="entry name" value="TOPO_IA_1"/>
    <property type="match status" value="1"/>
</dbReference>
<dbReference type="Gene3D" id="3.40.50.140">
    <property type="match status" value="1"/>
</dbReference>
<dbReference type="EMBL" id="CP036298">
    <property type="protein sequence ID" value="QDV22968.1"/>
    <property type="molecule type" value="Genomic_DNA"/>
</dbReference>
<dbReference type="InterPro" id="IPR003601">
    <property type="entry name" value="Topo_IA_2"/>
</dbReference>
<dbReference type="Gene3D" id="1.10.290.10">
    <property type="entry name" value="Topoisomerase I, domain 4"/>
    <property type="match status" value="1"/>
</dbReference>
<dbReference type="InterPro" id="IPR013825">
    <property type="entry name" value="Topo_IA_cen_sub2"/>
</dbReference>
<feature type="domain" description="Topo IA-type catalytic" evidence="11">
    <location>
        <begin position="144"/>
        <end position="590"/>
    </location>
</feature>
<dbReference type="PROSITE" id="PS52039">
    <property type="entry name" value="TOPO_IA_2"/>
    <property type="match status" value="1"/>
</dbReference>
<comment type="catalytic activity">
    <reaction evidence="1 8">
        <text>ATP-independent breakage of single-stranded DNA, followed by passage and rejoining.</text>
        <dbReference type="EC" id="5.6.2.1"/>
    </reaction>
</comment>
<dbReference type="InterPro" id="IPR006171">
    <property type="entry name" value="TOPRIM_dom"/>
</dbReference>
<keyword evidence="5 8" id="KW-0799">Topoisomerase</keyword>
<protein>
    <recommendedName>
        <fullName evidence="8">DNA topoisomerase 1</fullName>
        <ecNumber evidence="8">5.6.2.1</ecNumber>
    </recommendedName>
    <alternativeName>
        <fullName evidence="8">DNA topoisomerase I</fullName>
    </alternativeName>
</protein>
<dbReference type="GO" id="GO:0003917">
    <property type="term" value="F:DNA topoisomerase type I (single strand cut, ATP-independent) activity"/>
    <property type="evidence" value="ECO:0007669"/>
    <property type="project" value="UniProtKB-UniRule"/>
</dbReference>
<comment type="similarity">
    <text evidence="2 8">Belongs to the type IA topoisomerase family.</text>
</comment>
<feature type="site" description="Interaction with DNA" evidence="8">
    <location>
        <position position="155"/>
    </location>
</feature>
<dbReference type="Pfam" id="PF13368">
    <property type="entry name" value="Toprim_C_rpt"/>
    <property type="match status" value="4"/>
</dbReference>
<dbReference type="InterPro" id="IPR034149">
    <property type="entry name" value="TOPRIM_TopoI"/>
</dbReference>
<evidence type="ECO:0000256" key="2">
    <source>
        <dbReference type="ARBA" id="ARBA00009446"/>
    </source>
</evidence>
<evidence type="ECO:0000256" key="5">
    <source>
        <dbReference type="ARBA" id="ARBA00023029"/>
    </source>
</evidence>
<dbReference type="InterPro" id="IPR013497">
    <property type="entry name" value="Topo_IA_cen"/>
</dbReference>